<dbReference type="Proteomes" id="UP001054889">
    <property type="component" value="Unassembled WGS sequence"/>
</dbReference>
<comment type="caution">
    <text evidence="2">The sequence shown here is derived from an EMBL/GenBank/DDBJ whole genome shotgun (WGS) entry which is preliminary data.</text>
</comment>
<keyword evidence="3" id="KW-1185">Reference proteome</keyword>
<proteinExistence type="predicted"/>
<name>A0AAV5C951_ELECO</name>
<evidence type="ECO:0000313" key="3">
    <source>
        <dbReference type="Proteomes" id="UP001054889"/>
    </source>
</evidence>
<reference evidence="2" key="2">
    <citation type="submission" date="2021-12" db="EMBL/GenBank/DDBJ databases">
        <title>Resequencing data analysis of finger millet.</title>
        <authorList>
            <person name="Hatakeyama M."/>
            <person name="Aluri S."/>
            <person name="Balachadran M.T."/>
            <person name="Sivarajan S.R."/>
            <person name="Poveda L."/>
            <person name="Shimizu-Inatsugi R."/>
            <person name="Schlapbach R."/>
            <person name="Sreeman S.M."/>
            <person name="Shimizu K.K."/>
        </authorList>
    </citation>
    <scope>NUCLEOTIDE SEQUENCE</scope>
</reference>
<accession>A0AAV5C951</accession>
<evidence type="ECO:0000256" key="1">
    <source>
        <dbReference type="SAM" id="MobiDB-lite"/>
    </source>
</evidence>
<protein>
    <submittedName>
        <fullName evidence="2">Uncharacterized protein</fullName>
    </submittedName>
</protein>
<sequence>MPPPELLVSPADAGVAPPTGRFGPLEEGAPDSAFQAGGASQRRHEGGAGFQEGLRRNRGATGFQQARRDVSGAGEWGRTG</sequence>
<organism evidence="2 3">
    <name type="scientific">Eleusine coracana subsp. coracana</name>
    <dbReference type="NCBI Taxonomy" id="191504"/>
    <lineage>
        <taxon>Eukaryota</taxon>
        <taxon>Viridiplantae</taxon>
        <taxon>Streptophyta</taxon>
        <taxon>Embryophyta</taxon>
        <taxon>Tracheophyta</taxon>
        <taxon>Spermatophyta</taxon>
        <taxon>Magnoliopsida</taxon>
        <taxon>Liliopsida</taxon>
        <taxon>Poales</taxon>
        <taxon>Poaceae</taxon>
        <taxon>PACMAD clade</taxon>
        <taxon>Chloridoideae</taxon>
        <taxon>Cynodonteae</taxon>
        <taxon>Eleusininae</taxon>
        <taxon>Eleusine</taxon>
    </lineage>
</organism>
<gene>
    <name evidence="2" type="primary">ga11280</name>
    <name evidence="2" type="ORF">PR202_ga11280</name>
</gene>
<evidence type="ECO:0000313" key="2">
    <source>
        <dbReference type="EMBL" id="GJM94618.1"/>
    </source>
</evidence>
<dbReference type="AlphaFoldDB" id="A0AAV5C951"/>
<reference evidence="2" key="1">
    <citation type="journal article" date="2018" name="DNA Res.">
        <title>Multiple hybrid de novo genome assembly of finger millet, an orphan allotetraploid crop.</title>
        <authorList>
            <person name="Hatakeyama M."/>
            <person name="Aluri S."/>
            <person name="Balachadran M.T."/>
            <person name="Sivarajan S.R."/>
            <person name="Patrignani A."/>
            <person name="Gruter S."/>
            <person name="Poveda L."/>
            <person name="Shimizu-Inatsugi R."/>
            <person name="Baeten J."/>
            <person name="Francoijs K.J."/>
            <person name="Nataraja K.N."/>
            <person name="Reddy Y.A.N."/>
            <person name="Phadnis S."/>
            <person name="Ravikumar R.L."/>
            <person name="Schlapbach R."/>
            <person name="Sreeman S.M."/>
            <person name="Shimizu K.K."/>
        </authorList>
    </citation>
    <scope>NUCLEOTIDE SEQUENCE</scope>
</reference>
<feature type="region of interest" description="Disordered" evidence="1">
    <location>
        <begin position="1"/>
        <end position="80"/>
    </location>
</feature>
<dbReference type="EMBL" id="BQKI01000005">
    <property type="protein sequence ID" value="GJM94618.1"/>
    <property type="molecule type" value="Genomic_DNA"/>
</dbReference>